<proteinExistence type="predicted"/>
<name>A0A3B0ZV12_9ZZZZ</name>
<sequence length="93" mass="11074">MKKTIVIFSSLFFWFAGLSYSFASESLISHSKVSHLVKDYYDTRSEWRGVFRMSNIEKIRLDEHDRNHITAYVRYQYVAIPSNHEGRRDEGHD</sequence>
<protein>
    <submittedName>
        <fullName evidence="1">Uncharacterized protein</fullName>
    </submittedName>
</protein>
<organism evidence="1">
    <name type="scientific">hydrothermal vent metagenome</name>
    <dbReference type="NCBI Taxonomy" id="652676"/>
    <lineage>
        <taxon>unclassified sequences</taxon>
        <taxon>metagenomes</taxon>
        <taxon>ecological metagenomes</taxon>
    </lineage>
</organism>
<evidence type="ECO:0000313" key="1">
    <source>
        <dbReference type="EMBL" id="VAW91187.1"/>
    </source>
</evidence>
<gene>
    <name evidence="1" type="ORF">MNBD_GAMMA23-2246</name>
</gene>
<reference evidence="1" key="1">
    <citation type="submission" date="2018-06" db="EMBL/GenBank/DDBJ databases">
        <authorList>
            <person name="Zhirakovskaya E."/>
        </authorList>
    </citation>
    <scope>NUCLEOTIDE SEQUENCE</scope>
</reference>
<accession>A0A3B0ZV12</accession>
<dbReference type="EMBL" id="UOFT01000005">
    <property type="protein sequence ID" value="VAW91187.1"/>
    <property type="molecule type" value="Genomic_DNA"/>
</dbReference>
<dbReference type="AlphaFoldDB" id="A0A3B0ZV12"/>